<keyword evidence="2" id="KW-0732">Signal</keyword>
<dbReference type="InterPro" id="IPR038765">
    <property type="entry name" value="Papain-like_cys_pep_sf"/>
</dbReference>
<reference evidence="4 6" key="2">
    <citation type="submission" date="2018-06" db="EMBL/GenBank/DDBJ databases">
        <authorList>
            <consortium name="Pathogen Informatics"/>
            <person name="Doyle S."/>
        </authorList>
    </citation>
    <scope>NUCLEOTIDE SEQUENCE [LARGE SCALE GENOMIC DNA]</scope>
    <source>
        <strain evidence="4 6">NCTC12388</strain>
    </source>
</reference>
<dbReference type="Proteomes" id="UP000054691">
    <property type="component" value="Unassembled WGS sequence"/>
</dbReference>
<dbReference type="Gene3D" id="2.30.260.10">
    <property type="entry name" value="putative xylanase like domain"/>
    <property type="match status" value="1"/>
</dbReference>
<accession>A0A378J747</accession>
<feature type="chain" id="PRO_5016838863" evidence="2">
    <location>
        <begin position="24"/>
        <end position="334"/>
    </location>
</feature>
<evidence type="ECO:0000313" key="3">
    <source>
        <dbReference type="EMBL" id="KTD06080.1"/>
    </source>
</evidence>
<dbReference type="OrthoDB" id="8740273at2"/>
<proteinExistence type="predicted"/>
<dbReference type="Gene3D" id="1.10.3670.10">
    <property type="entry name" value="Putative xylanase like domain"/>
    <property type="match status" value="1"/>
</dbReference>
<keyword evidence="1" id="KW-0175">Coiled coil</keyword>
<dbReference type="Proteomes" id="UP000254476">
    <property type="component" value="Unassembled WGS sequence"/>
</dbReference>
<protein>
    <submittedName>
        <fullName evidence="4">Protein of uncharacterized function (DUF1460)</fullName>
    </submittedName>
</protein>
<name>A0A378J747_9GAMM</name>
<keyword evidence="5" id="KW-1185">Reference proteome</keyword>
<dbReference type="AlphaFoldDB" id="A0A378J747"/>
<gene>
    <name evidence="3" type="ORF">Lgra_2857</name>
    <name evidence="4" type="ORF">NCTC12388_00814</name>
</gene>
<dbReference type="SUPFAM" id="SSF54001">
    <property type="entry name" value="Cysteine proteinases"/>
    <property type="match status" value="1"/>
</dbReference>
<dbReference type="InterPro" id="IPR010846">
    <property type="entry name" value="AmiA-like"/>
</dbReference>
<reference evidence="3 5" key="1">
    <citation type="submission" date="2015-11" db="EMBL/GenBank/DDBJ databases">
        <title>Genomic analysis of 38 Legionella species identifies large and diverse effector repertoires.</title>
        <authorList>
            <person name="Burstein D."/>
            <person name="Amaro F."/>
            <person name="Zusman T."/>
            <person name="Lifshitz Z."/>
            <person name="Cohen O."/>
            <person name="Gilbert J.A."/>
            <person name="Pupko T."/>
            <person name="Shuman H.A."/>
            <person name="Segal G."/>
        </authorList>
    </citation>
    <scope>NUCLEOTIDE SEQUENCE [LARGE SCALE GENOMIC DNA]</scope>
    <source>
        <strain evidence="3 5">Lyon 8420412</strain>
    </source>
</reference>
<sequence>MKYTFTSLKHLVFITCLSSSVVGYTFDSTATEKQANYSIEELYHRLNSMPNNSMAERIDWISGQFLGVHYVLGSLGEGTKALYDQFPQYRVDAFDCDTYVNTVLSLALANSLTSFQQCVKNIRYKNGVVSYIQRNHFTGLDWNQNNQKNGILKDITLTFKDQNHQPVAKMAEAVINKPKWYSYKTIDTIRLENTNDEKAEERLVELKNKGSKLEITTEKVPYLPFTALFPEKNKPNMHLFAQIPNGAIIEIVRPNWDLSQKIGTALNISHLGFAIRDKGQLYFRQASSEYGKVVDTPLIEYLEKALKSPTIKGINVQVVLPQKPLTDCKNLSND</sequence>
<dbReference type="STRING" id="45066.Lgra_2857"/>
<dbReference type="Gene3D" id="1.10.287.520">
    <property type="entry name" value="Helix hairpin bin"/>
    <property type="match status" value="1"/>
</dbReference>
<evidence type="ECO:0000313" key="6">
    <source>
        <dbReference type="Proteomes" id="UP000254476"/>
    </source>
</evidence>
<dbReference type="Pfam" id="PF07313">
    <property type="entry name" value="AmiA-like"/>
    <property type="match status" value="1"/>
</dbReference>
<feature type="signal peptide" evidence="2">
    <location>
        <begin position="1"/>
        <end position="23"/>
    </location>
</feature>
<dbReference type="EMBL" id="LNYE01000029">
    <property type="protein sequence ID" value="KTD06080.1"/>
    <property type="molecule type" value="Genomic_DNA"/>
</dbReference>
<evidence type="ECO:0000313" key="4">
    <source>
        <dbReference type="EMBL" id="STX42801.1"/>
    </source>
</evidence>
<dbReference type="EMBL" id="UGOB01000001">
    <property type="protein sequence ID" value="STX42801.1"/>
    <property type="molecule type" value="Genomic_DNA"/>
</dbReference>
<evidence type="ECO:0000256" key="2">
    <source>
        <dbReference type="SAM" id="SignalP"/>
    </source>
</evidence>
<organism evidence="4 6">
    <name type="scientific">Legionella gratiana</name>
    <dbReference type="NCBI Taxonomy" id="45066"/>
    <lineage>
        <taxon>Bacteria</taxon>
        <taxon>Pseudomonadati</taxon>
        <taxon>Pseudomonadota</taxon>
        <taxon>Gammaproteobacteria</taxon>
        <taxon>Legionellales</taxon>
        <taxon>Legionellaceae</taxon>
        <taxon>Legionella</taxon>
    </lineage>
</organism>
<evidence type="ECO:0000313" key="5">
    <source>
        <dbReference type="Proteomes" id="UP000054691"/>
    </source>
</evidence>
<dbReference type="RefSeq" id="WP_058499952.1">
    <property type="nucleotide sequence ID" value="NZ_CAAAHW010000002.1"/>
</dbReference>
<feature type="coiled-coil region" evidence="1">
    <location>
        <begin position="189"/>
        <end position="216"/>
    </location>
</feature>
<evidence type="ECO:0000256" key="1">
    <source>
        <dbReference type="SAM" id="Coils"/>
    </source>
</evidence>